<dbReference type="EMBL" id="RKHG01000001">
    <property type="protein sequence ID" value="ROR54804.1"/>
    <property type="molecule type" value="Genomic_DNA"/>
</dbReference>
<name>A0A3N1ZVC8_9ACTN</name>
<organism evidence="1 2">
    <name type="scientific">Luteococcus japonicus</name>
    <dbReference type="NCBI Taxonomy" id="33984"/>
    <lineage>
        <taxon>Bacteria</taxon>
        <taxon>Bacillati</taxon>
        <taxon>Actinomycetota</taxon>
        <taxon>Actinomycetes</taxon>
        <taxon>Propionibacteriales</taxon>
        <taxon>Propionibacteriaceae</taxon>
        <taxon>Luteococcus</taxon>
    </lineage>
</organism>
<reference evidence="1 2" key="1">
    <citation type="submission" date="2018-11" db="EMBL/GenBank/DDBJ databases">
        <title>Sequencing the genomes of 1000 actinobacteria strains.</title>
        <authorList>
            <person name="Klenk H.-P."/>
        </authorList>
    </citation>
    <scope>NUCLEOTIDE SEQUENCE [LARGE SCALE GENOMIC DNA]</scope>
    <source>
        <strain evidence="1 2">DSM 10546</strain>
    </source>
</reference>
<sequence>MNNVLKHQVDEVEAPSDDKRSNWSVALCRNSFQSITLCVVK</sequence>
<accession>A0A3N1ZVC8</accession>
<protein>
    <submittedName>
        <fullName evidence="1">Uncharacterized protein</fullName>
    </submittedName>
</protein>
<dbReference type="AlphaFoldDB" id="A0A3N1ZVC8"/>
<proteinExistence type="predicted"/>
<evidence type="ECO:0000313" key="2">
    <source>
        <dbReference type="Proteomes" id="UP000275749"/>
    </source>
</evidence>
<gene>
    <name evidence="1" type="ORF">EDD41_2035</name>
</gene>
<dbReference type="RefSeq" id="WP_281273127.1">
    <property type="nucleotide sequence ID" value="NZ_RKHG01000001.1"/>
</dbReference>
<comment type="caution">
    <text evidence="1">The sequence shown here is derived from an EMBL/GenBank/DDBJ whole genome shotgun (WGS) entry which is preliminary data.</text>
</comment>
<dbReference type="Proteomes" id="UP000275749">
    <property type="component" value="Unassembled WGS sequence"/>
</dbReference>
<evidence type="ECO:0000313" key="1">
    <source>
        <dbReference type="EMBL" id="ROR54804.1"/>
    </source>
</evidence>